<dbReference type="Proteomes" id="UP001500221">
    <property type="component" value="Unassembled WGS sequence"/>
</dbReference>
<feature type="transmembrane region" description="Helical" evidence="2">
    <location>
        <begin position="63"/>
        <end position="89"/>
    </location>
</feature>
<evidence type="ECO:0000313" key="4">
    <source>
        <dbReference type="Proteomes" id="UP001500221"/>
    </source>
</evidence>
<organism evidence="3 4">
    <name type="scientific">Nocardioides marinquilinus</name>
    <dbReference type="NCBI Taxonomy" id="1210400"/>
    <lineage>
        <taxon>Bacteria</taxon>
        <taxon>Bacillati</taxon>
        <taxon>Actinomycetota</taxon>
        <taxon>Actinomycetes</taxon>
        <taxon>Propionibacteriales</taxon>
        <taxon>Nocardioidaceae</taxon>
        <taxon>Nocardioides</taxon>
    </lineage>
</organism>
<protein>
    <recommendedName>
        <fullName evidence="5">PH domain-containing protein</fullName>
    </recommendedName>
</protein>
<dbReference type="EMBL" id="BAABKG010000002">
    <property type="protein sequence ID" value="GAA5148075.1"/>
    <property type="molecule type" value="Genomic_DNA"/>
</dbReference>
<keyword evidence="2" id="KW-0472">Membrane</keyword>
<evidence type="ECO:0000256" key="1">
    <source>
        <dbReference type="SAM" id="MobiDB-lite"/>
    </source>
</evidence>
<evidence type="ECO:0000256" key="2">
    <source>
        <dbReference type="SAM" id="Phobius"/>
    </source>
</evidence>
<proteinExistence type="predicted"/>
<feature type="transmembrane region" description="Helical" evidence="2">
    <location>
        <begin position="29"/>
        <end position="57"/>
    </location>
</feature>
<accession>A0ABP9PMC0</accession>
<sequence>MTRDAHGRRWLVHRRWAAWRMRTPALTRLLLALVPSLLFGVGEGVLLVVGAVLAALATVPAGLALVAFVVETLLVVVVTPFSLLGRALLGRPWTVQVRRGLLVIHYEERVGPWADAGRRVAELAHDVRLGAVPPCNVDPPREPAEPAAAPGPA</sequence>
<gene>
    <name evidence="3" type="ORF">GCM10023340_21460</name>
</gene>
<keyword evidence="2" id="KW-0812">Transmembrane</keyword>
<keyword evidence="4" id="KW-1185">Reference proteome</keyword>
<name>A0ABP9PMC0_9ACTN</name>
<reference evidence="4" key="1">
    <citation type="journal article" date="2019" name="Int. J. Syst. Evol. Microbiol.">
        <title>The Global Catalogue of Microorganisms (GCM) 10K type strain sequencing project: providing services to taxonomists for standard genome sequencing and annotation.</title>
        <authorList>
            <consortium name="The Broad Institute Genomics Platform"/>
            <consortium name="The Broad Institute Genome Sequencing Center for Infectious Disease"/>
            <person name="Wu L."/>
            <person name="Ma J."/>
        </authorList>
    </citation>
    <scope>NUCLEOTIDE SEQUENCE [LARGE SCALE GENOMIC DNA]</scope>
    <source>
        <strain evidence="4">JCM 18459</strain>
    </source>
</reference>
<evidence type="ECO:0008006" key="5">
    <source>
        <dbReference type="Google" id="ProtNLM"/>
    </source>
</evidence>
<evidence type="ECO:0000313" key="3">
    <source>
        <dbReference type="EMBL" id="GAA5148075.1"/>
    </source>
</evidence>
<keyword evidence="2" id="KW-1133">Transmembrane helix</keyword>
<comment type="caution">
    <text evidence="3">The sequence shown here is derived from an EMBL/GenBank/DDBJ whole genome shotgun (WGS) entry which is preliminary data.</text>
</comment>
<feature type="region of interest" description="Disordered" evidence="1">
    <location>
        <begin position="134"/>
        <end position="153"/>
    </location>
</feature>